<dbReference type="EMBL" id="AUSU01008367">
    <property type="protein sequence ID" value="EPS59437.1"/>
    <property type="molecule type" value="Genomic_DNA"/>
</dbReference>
<accession>S8DIY3</accession>
<sequence>MLLRDNRGNDMQGTQTVEKNELLDELSGRCDYYSTLPSIYRLGSSVFWDEADGEKRSVVVRHCNIIDSGFWDQHPEIIESQ</sequence>
<evidence type="ECO:0000313" key="1">
    <source>
        <dbReference type="EMBL" id="EPS59437.1"/>
    </source>
</evidence>
<keyword evidence="2" id="KW-1185">Reference proteome</keyword>
<protein>
    <submittedName>
        <fullName evidence="1">Uncharacterized protein</fullName>
    </submittedName>
</protein>
<dbReference type="Proteomes" id="UP000015453">
    <property type="component" value="Unassembled WGS sequence"/>
</dbReference>
<dbReference type="InterPro" id="IPR038469">
    <property type="entry name" value="tRNAHis_GuaTrfase_Thg1_sf"/>
</dbReference>
<organism evidence="1 2">
    <name type="scientific">Genlisea aurea</name>
    <dbReference type="NCBI Taxonomy" id="192259"/>
    <lineage>
        <taxon>Eukaryota</taxon>
        <taxon>Viridiplantae</taxon>
        <taxon>Streptophyta</taxon>
        <taxon>Embryophyta</taxon>
        <taxon>Tracheophyta</taxon>
        <taxon>Spermatophyta</taxon>
        <taxon>Magnoliopsida</taxon>
        <taxon>eudicotyledons</taxon>
        <taxon>Gunneridae</taxon>
        <taxon>Pentapetalae</taxon>
        <taxon>asterids</taxon>
        <taxon>lamiids</taxon>
        <taxon>Lamiales</taxon>
        <taxon>Lentibulariaceae</taxon>
        <taxon>Genlisea</taxon>
    </lineage>
</organism>
<name>S8DIY3_9LAMI</name>
<dbReference type="Gene3D" id="3.30.70.3000">
    <property type="match status" value="1"/>
</dbReference>
<dbReference type="AlphaFoldDB" id="S8DIY3"/>
<comment type="caution">
    <text evidence="1">The sequence shown here is derived from an EMBL/GenBank/DDBJ whole genome shotgun (WGS) entry which is preliminary data.</text>
</comment>
<proteinExistence type="predicted"/>
<evidence type="ECO:0000313" key="2">
    <source>
        <dbReference type="Proteomes" id="UP000015453"/>
    </source>
</evidence>
<gene>
    <name evidence="1" type="ORF">M569_15372</name>
</gene>
<reference evidence="1 2" key="1">
    <citation type="journal article" date="2013" name="BMC Genomics">
        <title>The miniature genome of a carnivorous plant Genlisea aurea contains a low number of genes and short non-coding sequences.</title>
        <authorList>
            <person name="Leushkin E.V."/>
            <person name="Sutormin R.A."/>
            <person name="Nabieva E.R."/>
            <person name="Penin A.A."/>
            <person name="Kondrashov A.S."/>
            <person name="Logacheva M.D."/>
        </authorList>
    </citation>
    <scope>NUCLEOTIDE SEQUENCE [LARGE SCALE GENOMIC DNA]</scope>
</reference>